<gene>
    <name evidence="10" type="ORF">CBR_g32303</name>
</gene>
<dbReference type="InterPro" id="IPR012334">
    <property type="entry name" value="Pectin_lyas_fold"/>
</dbReference>
<evidence type="ECO:0000256" key="7">
    <source>
        <dbReference type="PROSITE-ProRule" id="PRU10040"/>
    </source>
</evidence>
<comment type="catalytic activity">
    <reaction evidence="6 8">
        <text>[(1-&gt;4)-alpha-D-galacturonosyl methyl ester](n) + n H2O = [(1-&gt;4)-alpha-D-galacturonosyl](n) + n methanol + n H(+)</text>
        <dbReference type="Rhea" id="RHEA:22380"/>
        <dbReference type="Rhea" id="RHEA-COMP:14570"/>
        <dbReference type="Rhea" id="RHEA-COMP:14573"/>
        <dbReference type="ChEBI" id="CHEBI:15377"/>
        <dbReference type="ChEBI" id="CHEBI:15378"/>
        <dbReference type="ChEBI" id="CHEBI:17790"/>
        <dbReference type="ChEBI" id="CHEBI:140522"/>
        <dbReference type="ChEBI" id="CHEBI:140523"/>
        <dbReference type="EC" id="3.1.1.11"/>
    </reaction>
</comment>
<evidence type="ECO:0000259" key="9">
    <source>
        <dbReference type="Pfam" id="PF01095"/>
    </source>
</evidence>
<keyword evidence="4 8" id="KW-0378">Hydrolase</keyword>
<evidence type="ECO:0000256" key="2">
    <source>
        <dbReference type="ARBA" id="ARBA00008891"/>
    </source>
</evidence>
<dbReference type="GO" id="GO:0042545">
    <property type="term" value="P:cell wall modification"/>
    <property type="evidence" value="ECO:0007669"/>
    <property type="project" value="UniProtKB-UniRule"/>
</dbReference>
<evidence type="ECO:0000256" key="4">
    <source>
        <dbReference type="ARBA" id="ARBA00022801"/>
    </source>
</evidence>
<comment type="caution">
    <text evidence="10">The sequence shown here is derived from an EMBL/GenBank/DDBJ whole genome shotgun (WGS) entry which is preliminary data.</text>
</comment>
<comment type="pathway">
    <text evidence="1 8">Glycan metabolism; pectin degradation; 2-dehydro-3-deoxy-D-gluconate from pectin: step 1/5.</text>
</comment>
<dbReference type="InterPro" id="IPR033131">
    <property type="entry name" value="Pectinesterase_Asp_AS"/>
</dbReference>
<dbReference type="SUPFAM" id="SSF51126">
    <property type="entry name" value="Pectin lyase-like"/>
    <property type="match status" value="1"/>
</dbReference>
<name>A0A388JN82_CHABU</name>
<evidence type="ECO:0000256" key="6">
    <source>
        <dbReference type="ARBA" id="ARBA00047928"/>
    </source>
</evidence>
<protein>
    <recommendedName>
        <fullName evidence="3 8">Pectinesterase</fullName>
        <ecNumber evidence="3 8">3.1.1.11</ecNumber>
    </recommendedName>
</protein>
<dbReference type="InterPro" id="IPR000070">
    <property type="entry name" value="Pectinesterase_cat"/>
</dbReference>
<dbReference type="Gramene" id="GBG59290">
    <property type="protein sequence ID" value="GBG59290"/>
    <property type="gene ID" value="CBR_g32303"/>
</dbReference>
<evidence type="ECO:0000256" key="5">
    <source>
        <dbReference type="ARBA" id="ARBA00023085"/>
    </source>
</evidence>
<reference evidence="10 11" key="1">
    <citation type="journal article" date="2018" name="Cell">
        <title>The Chara Genome: Secondary Complexity and Implications for Plant Terrestrialization.</title>
        <authorList>
            <person name="Nishiyama T."/>
            <person name="Sakayama H."/>
            <person name="Vries J.D."/>
            <person name="Buschmann H."/>
            <person name="Saint-Marcoux D."/>
            <person name="Ullrich K.K."/>
            <person name="Haas F.B."/>
            <person name="Vanderstraeten L."/>
            <person name="Becker D."/>
            <person name="Lang D."/>
            <person name="Vosolsobe S."/>
            <person name="Rombauts S."/>
            <person name="Wilhelmsson P.K.I."/>
            <person name="Janitza P."/>
            <person name="Kern R."/>
            <person name="Heyl A."/>
            <person name="Rumpler F."/>
            <person name="Villalobos L.I.A.C."/>
            <person name="Clay J.M."/>
            <person name="Skokan R."/>
            <person name="Toyoda A."/>
            <person name="Suzuki Y."/>
            <person name="Kagoshima H."/>
            <person name="Schijlen E."/>
            <person name="Tajeshwar N."/>
            <person name="Catarino B."/>
            <person name="Hetherington A.J."/>
            <person name="Saltykova A."/>
            <person name="Bonnot C."/>
            <person name="Breuninger H."/>
            <person name="Symeonidi A."/>
            <person name="Radhakrishnan G.V."/>
            <person name="Van Nieuwerburgh F."/>
            <person name="Deforce D."/>
            <person name="Chang C."/>
            <person name="Karol K.G."/>
            <person name="Hedrich R."/>
            <person name="Ulvskov P."/>
            <person name="Glockner G."/>
            <person name="Delwiche C.F."/>
            <person name="Petrasek J."/>
            <person name="Van de Peer Y."/>
            <person name="Friml J."/>
            <person name="Beilby M."/>
            <person name="Dolan L."/>
            <person name="Kohara Y."/>
            <person name="Sugano S."/>
            <person name="Fujiyama A."/>
            <person name="Delaux P.-M."/>
            <person name="Quint M."/>
            <person name="TheiBen G."/>
            <person name="Hagemann M."/>
            <person name="Harholt J."/>
            <person name="Dunand C."/>
            <person name="Zachgo S."/>
            <person name="Langdale J."/>
            <person name="Maumus F."/>
            <person name="Straeten D.V.D."/>
            <person name="Gould S.B."/>
            <person name="Rensing S.A."/>
        </authorList>
    </citation>
    <scope>NUCLEOTIDE SEQUENCE [LARGE SCALE GENOMIC DNA]</scope>
    <source>
        <strain evidence="10 11">S276</strain>
    </source>
</reference>
<accession>A0A388JN82</accession>
<comment type="similarity">
    <text evidence="2">Belongs to the pectinesterase family.</text>
</comment>
<dbReference type="EC" id="3.1.1.11" evidence="3 8"/>
<dbReference type="EMBL" id="BFEA01000003">
    <property type="protein sequence ID" value="GBG59290.1"/>
    <property type="molecule type" value="Genomic_DNA"/>
</dbReference>
<dbReference type="Gene3D" id="2.160.20.10">
    <property type="entry name" value="Single-stranded right-handed beta-helix, Pectin lyase-like"/>
    <property type="match status" value="1"/>
</dbReference>
<dbReference type="PANTHER" id="PTHR31321:SF57">
    <property type="entry name" value="PECTINESTERASE 53-RELATED"/>
    <property type="match status" value="1"/>
</dbReference>
<proteinExistence type="inferred from homology"/>
<dbReference type="InterPro" id="IPR011050">
    <property type="entry name" value="Pectin_lyase_fold/virulence"/>
</dbReference>
<feature type="domain" description="Pectinesterase catalytic" evidence="9">
    <location>
        <begin position="99"/>
        <end position="390"/>
    </location>
</feature>
<dbReference type="Proteomes" id="UP000265515">
    <property type="component" value="Unassembled WGS sequence"/>
</dbReference>
<dbReference type="PANTHER" id="PTHR31321">
    <property type="entry name" value="ACYL-COA THIOESTER HYDROLASE YBHC-RELATED"/>
    <property type="match status" value="1"/>
</dbReference>
<dbReference type="Pfam" id="PF01095">
    <property type="entry name" value="Pectinesterase"/>
    <property type="match status" value="1"/>
</dbReference>
<keyword evidence="11" id="KW-1185">Reference proteome</keyword>
<dbReference type="OrthoDB" id="2019149at2759"/>
<dbReference type="GO" id="GO:0045490">
    <property type="term" value="P:pectin catabolic process"/>
    <property type="evidence" value="ECO:0007669"/>
    <property type="project" value="UniProtKB-UniRule"/>
</dbReference>
<sequence length="407" mass="43925">MAAMVVMAASPRLWIVVGLIAYMWTFSTWTRGVECVVPSSSGASLTATLEQRAAVAEQTQAWALGLSSKHSSLSPDIDRSLERGTVTLPPCNATVTKAAVVGNGTYRTVQDAINNIPTSRGNRRWVICVRAGVYVEKVRLMSSNTYVTLVGASRDPKKVIISWNDTAGTADPTSTTGGTLGTFRSYTFAAEASYFTAMYMTFRNTAPRPVDGSQNGQAVALRATGDYISFFRCDFWGYQDTLYAHQGIQFYKNCNVRGSVDFIFGNATAWFYKCYLFADVVTKGFLTAQSRGAVSQGTGFAFYGGSVKGTGVVYLGRAWGVASRVVFFKTFLDSIIAPAGWDDWGKPTDAIFYAEYKCSGPGSASSGRVNWSIQLSDAEARIFGSCDFISAKQWQGSSGLPSAGLPC</sequence>
<feature type="active site" evidence="7">
    <location>
        <position position="261"/>
    </location>
</feature>
<evidence type="ECO:0000313" key="10">
    <source>
        <dbReference type="EMBL" id="GBG59290.1"/>
    </source>
</evidence>
<evidence type="ECO:0000313" key="11">
    <source>
        <dbReference type="Proteomes" id="UP000265515"/>
    </source>
</evidence>
<dbReference type="GO" id="GO:0030599">
    <property type="term" value="F:pectinesterase activity"/>
    <property type="evidence" value="ECO:0007669"/>
    <property type="project" value="UniProtKB-UniRule"/>
</dbReference>
<dbReference type="AlphaFoldDB" id="A0A388JN82"/>
<dbReference type="PROSITE" id="PS00503">
    <property type="entry name" value="PECTINESTERASE_2"/>
    <property type="match status" value="1"/>
</dbReference>
<organism evidence="10 11">
    <name type="scientific">Chara braunii</name>
    <name type="common">Braun's stonewort</name>
    <dbReference type="NCBI Taxonomy" id="69332"/>
    <lineage>
        <taxon>Eukaryota</taxon>
        <taxon>Viridiplantae</taxon>
        <taxon>Streptophyta</taxon>
        <taxon>Charophyceae</taxon>
        <taxon>Charales</taxon>
        <taxon>Characeae</taxon>
        <taxon>Chara</taxon>
    </lineage>
</organism>
<evidence type="ECO:0000256" key="1">
    <source>
        <dbReference type="ARBA" id="ARBA00005184"/>
    </source>
</evidence>
<evidence type="ECO:0000256" key="8">
    <source>
        <dbReference type="RuleBase" id="RU000589"/>
    </source>
</evidence>
<keyword evidence="5 8" id="KW-0063">Aspartyl esterase</keyword>
<dbReference type="UniPathway" id="UPA00545">
    <property type="reaction ID" value="UER00823"/>
</dbReference>
<dbReference type="STRING" id="69332.A0A388JN82"/>
<evidence type="ECO:0000256" key="3">
    <source>
        <dbReference type="ARBA" id="ARBA00013229"/>
    </source>
</evidence>